<proteinExistence type="predicted"/>
<dbReference type="InterPro" id="IPR024855">
    <property type="entry name" value="UNC79"/>
</dbReference>
<feature type="compositionally biased region" description="Low complexity" evidence="1">
    <location>
        <begin position="2089"/>
        <end position="2105"/>
    </location>
</feature>
<feature type="compositionally biased region" description="Polar residues" evidence="1">
    <location>
        <begin position="914"/>
        <end position="925"/>
    </location>
</feature>
<dbReference type="EMBL" id="CCAG010019322">
    <property type="status" value="NOT_ANNOTATED_CDS"/>
    <property type="molecule type" value="Genomic_DNA"/>
</dbReference>
<evidence type="ECO:0000256" key="1">
    <source>
        <dbReference type="SAM" id="MobiDB-lite"/>
    </source>
</evidence>
<evidence type="ECO:0000313" key="3">
    <source>
        <dbReference type="Proteomes" id="UP000092444"/>
    </source>
</evidence>
<feature type="compositionally biased region" description="Low complexity" evidence="1">
    <location>
        <begin position="1489"/>
        <end position="1499"/>
    </location>
</feature>
<feature type="compositionally biased region" description="Polar residues" evidence="1">
    <location>
        <begin position="1928"/>
        <end position="1938"/>
    </location>
</feature>
<feature type="compositionally biased region" description="Polar residues" evidence="1">
    <location>
        <begin position="1"/>
        <end position="10"/>
    </location>
</feature>
<feature type="compositionally biased region" description="Polar residues" evidence="1">
    <location>
        <begin position="2388"/>
        <end position="2401"/>
    </location>
</feature>
<feature type="region of interest" description="Disordered" evidence="1">
    <location>
        <begin position="2310"/>
        <end position="2403"/>
    </location>
</feature>
<keyword evidence="3" id="KW-1185">Reference proteome</keyword>
<dbReference type="STRING" id="37546.A0A1B0GB60"/>
<feature type="region of interest" description="Disordered" evidence="1">
    <location>
        <begin position="1551"/>
        <end position="1616"/>
    </location>
</feature>
<name>A0A1B0GB60_GLOMM</name>
<dbReference type="Pfam" id="PF14776">
    <property type="entry name" value="UNC-79"/>
    <property type="match status" value="1"/>
</dbReference>
<feature type="compositionally biased region" description="Basic and acidic residues" evidence="1">
    <location>
        <begin position="901"/>
        <end position="913"/>
    </location>
</feature>
<dbReference type="VEuPathDB" id="VectorBase:GMOY010544"/>
<feature type="compositionally biased region" description="Basic residues" evidence="1">
    <location>
        <begin position="1570"/>
        <end position="1581"/>
    </location>
</feature>
<feature type="region of interest" description="Disordered" evidence="1">
    <location>
        <begin position="1908"/>
        <end position="1943"/>
    </location>
</feature>
<organism evidence="2 3">
    <name type="scientific">Glossina morsitans morsitans</name>
    <name type="common">Savannah tsetse fly</name>
    <dbReference type="NCBI Taxonomy" id="37546"/>
    <lineage>
        <taxon>Eukaryota</taxon>
        <taxon>Metazoa</taxon>
        <taxon>Ecdysozoa</taxon>
        <taxon>Arthropoda</taxon>
        <taxon>Hexapoda</taxon>
        <taxon>Insecta</taxon>
        <taxon>Pterygota</taxon>
        <taxon>Neoptera</taxon>
        <taxon>Endopterygota</taxon>
        <taxon>Diptera</taxon>
        <taxon>Brachycera</taxon>
        <taxon>Muscomorpha</taxon>
        <taxon>Hippoboscoidea</taxon>
        <taxon>Glossinidae</taxon>
        <taxon>Glossina</taxon>
    </lineage>
</organism>
<dbReference type="EnsemblMetazoa" id="GMOY010544-RA">
    <property type="protein sequence ID" value="GMOY010544-PA"/>
    <property type="gene ID" value="GMOY010544"/>
</dbReference>
<protein>
    <recommendedName>
        <fullName evidence="4">Protein unc-79 homolog</fullName>
    </recommendedName>
</protein>
<feature type="compositionally biased region" description="Basic and acidic residues" evidence="1">
    <location>
        <begin position="53"/>
        <end position="76"/>
    </location>
</feature>
<feature type="compositionally biased region" description="Acidic residues" evidence="1">
    <location>
        <begin position="2376"/>
        <end position="2385"/>
    </location>
</feature>
<dbReference type="PANTHER" id="PTHR21696">
    <property type="entry name" value="PROTEIN UNC-79 HOMOLOG"/>
    <property type="match status" value="1"/>
</dbReference>
<feature type="region of interest" description="Disordered" evidence="1">
    <location>
        <begin position="1"/>
        <end position="115"/>
    </location>
</feature>
<feature type="region of interest" description="Disordered" evidence="1">
    <location>
        <begin position="631"/>
        <end position="660"/>
    </location>
</feature>
<feature type="compositionally biased region" description="Polar residues" evidence="1">
    <location>
        <begin position="106"/>
        <end position="115"/>
    </location>
</feature>
<feature type="region of interest" description="Disordered" evidence="1">
    <location>
        <begin position="1489"/>
        <end position="1516"/>
    </location>
</feature>
<feature type="compositionally biased region" description="Polar residues" evidence="1">
    <location>
        <begin position="2141"/>
        <end position="2155"/>
    </location>
</feature>
<feature type="compositionally biased region" description="Polar residues" evidence="1">
    <location>
        <begin position="1505"/>
        <end position="1516"/>
    </location>
</feature>
<dbReference type="Proteomes" id="UP000092444">
    <property type="component" value="Unassembled WGS sequence"/>
</dbReference>
<feature type="compositionally biased region" description="Pro residues" evidence="1">
    <location>
        <begin position="1599"/>
        <end position="1614"/>
    </location>
</feature>
<feature type="compositionally biased region" description="Polar residues" evidence="1">
    <location>
        <begin position="1551"/>
        <end position="1569"/>
    </location>
</feature>
<feature type="region of interest" description="Disordered" evidence="1">
    <location>
        <begin position="2139"/>
        <end position="2187"/>
    </location>
</feature>
<feature type="region of interest" description="Disordered" evidence="1">
    <location>
        <begin position="2087"/>
        <end position="2114"/>
    </location>
</feature>
<dbReference type="PANTHER" id="PTHR21696:SF2">
    <property type="entry name" value="PROTEIN UNC-79 HOMOLOG"/>
    <property type="match status" value="1"/>
</dbReference>
<evidence type="ECO:0008006" key="4">
    <source>
        <dbReference type="Google" id="ProtNLM"/>
    </source>
</evidence>
<accession>A0A1B0GB60</accession>
<feature type="region of interest" description="Disordered" evidence="1">
    <location>
        <begin position="1050"/>
        <end position="1072"/>
    </location>
</feature>
<reference evidence="2" key="1">
    <citation type="submission" date="2020-05" db="UniProtKB">
        <authorList>
            <consortium name="EnsemblMetazoa"/>
        </authorList>
    </citation>
    <scope>IDENTIFICATION</scope>
    <source>
        <strain evidence="2">Yale</strain>
    </source>
</reference>
<sequence>MSDGVISQNEKSMHDIPLPEASGRGIEKQDTVAEQLKAKSSSLKRFFKMPQKRHPDYVEPESRRPQSPNDEIRRKEDEDEDHGQGQSKEQSQHRRFPLRLGGLQRHTGTGNLNRAVKSETNNINQVSSKSTLKSSLSSYWGLMFKKGKKDKNPTLPKEETTISTTDLDVEIHESKKADVQKIAELVLNEENAKSLGSSFGNAKELSDIMTGSFKVQLINMGTRAAAFQAKLRCLHEYHVRLLHNILPAPSGVDIANNIKYFSQTLLTVLKDVRTSPHDLIRDPSEDPTRMSAYPNLEYGNLYNALTILIDVAPCIQYGQIVFGKALLQCLCCILPFLDKDLIDNLPYLASSTISVLPPALYQDIVNALCYYILPFTITRKNADEQESQACQSVSSVIMMILQYSNNPAHHCQLLECLMTLKHNVVKDILCVTAYGTSAARFAAAKLLFYYWPAFDPNLFDRKVLLSKLTNDLVPFVCQREHCPNSGNAEAGKVCFDHSISITYAPDCPPPLYLCIECANEIHREHANLTFGDILHPMQQVSMVCENKNCRSTEKSAFSICFSTECASYNGNHPIRYCAQCHSNRHNSRRGIDHVVHRSLPPAWQMDAEMQMHMVECVISLLREAKPLNFEPGKESVESKKNGSSGSTAGTAYTPNGLVPDNISPEERQQLGRYGIWLLVGRCSPTADTPVEILGRILSMLFHWFHVTAYSYDAGQIESTIEKLKTDHVVGWLKEICRIHYNVFISCLLPHPPEYARVGGHWETLASRTSHLKEGLQRLICLVPYEVITSEIWDYVMPHWMEAITNDVAEKELNDLKIVLSKILDPEMSPLGFDAKTMYNFVAIRFEKTTAKVQQQALHWLQILSKLGILIPLNQLFAMFEDGVRIMKYGIQQELMREKECKGAAKAAPKDGKTDVNNPPRRSSISPVVEDDSGNTSAISDDEAPTNRHTEFSTDAEHNLTCCILMLDILLKQMELQDIEQHMGIYTSVCENVSRLLKCMVTAARVGLSSHECAYCEASIMWHQLSTKIVQFMAPLNPSRPPDLPLEDIIEEEKSSRKSPPEGDKEKTRERDVSLSMAPLPIPLGPLGGFSGPVPVAVPQPEPHSVGGVLVHMPHVCSIMTATVETVSEQLDLASLLPADRAVARSITLSDADVGSANVSVTKASVIGENGVNGSTGGACVDNASLSDEDEEDEDGDDFWHTSVEAFHDTDWRVRFTAVERVTVITRFMDSIPLRTEVGLQTALATAFCHLIASMDDINVYVAQRATLYIGTIHDTAIRSLLFCLESQFDLFIVDRPVVLQSVYQLHNSLSDRKILTWEFFLNRFDTLFVEAQITLEKGGDIAYLRDLRNSENGSEALSSKILKAREALSQSDTTTGSMAKTLSASFGTKWPYKRTLSAPASMVPRQDSKFVPDKEKIYSRQISAPILKRKTSRFGLGQFLGSSGASNACTSYSLTTTSNTHSYRNTYSSYPVQPLSHIQLLPCPVHQPQQHFLQHQQQQQHHHQSSSNFAPVATPSTSTLASTYSQSHQYLVHCVAPSQTLIHNPMPTLQEAEQITKSQRSRSPITTQPSHHHHHYSHSHPMHANLHSHFQKHPSAPNLLPPPPPPPAPAPSPTPSASAITMYCTCDVGAVHAPAPQDGHIHSLGGLNDDNIMGLLSRITELEESDRETIHLLVFLLMQFMSRTDQAFPSEDKPISKTQSIVLKHLFLLLGHNQLDKTFHATAECLRASAVFNAFLANLPQVLDQNHLIGGHILPTVMQVILYAPNPHNLTGDAYQKQVFNYSLWHLEQYPRRNWIFTMLVILYKYSYTQPPQSSYTNSAIRVVMNSLRNHFHQCRRIPTTILDIPGTTRSRDVSQPSLGTDPDEKEQSPPASPMFPSEGTSGASKGKGQNVAFTPKLQHAFRKYTDSSLDADETESELVAIPESDLSDSTLQGSSAPGSFDDTMHLEEITTTKVEVLKQRKTSELHEEKSSKTLKSMITTKTGDTYTTKIKATAADTVSTTIVTTHSRHSLQEGVRMIVTPLVARETTETAIISPPVDVHRAVTVRNKTFSDSGTTSTSKMFAAIATNHLKALGTLQDTQFKVVDAKSSQASSNSSRSTNGSSEGSEKRGVAKAKIIESQQSLVSARKVMGRQKTIVECNASSSSPGTDDSRLSANHKTKPQSKTLKRSEKAYGSPDSPLSKMNVMPNPTDELDSSCLPTPKSITSLEIPTPERLLPIGPQESVTAIVERVREGLHLPDISHLKQDSLDASESMKDDVTSNSCTNSPRRLIKQVALEEPLTCGVNNMNKEETLDPHTSLLRTMKLKVRMNSSSGDGGNAVTGPTQMPTSSHTKSDSSKRPRQKMAPFNMDMNILPDMRSRYAGSFPPPPYQSPDEQFDELEDGQENGGTQQQSGHQPNRVSTRRVGDYTVCERCSECGALIEEYTDEEVGLLIVILGTFIHREPAMAAPFLPEILTITAKISSTSTFAWQGENGPPLVCSAQAVALQFLRCVLHQLTPNGIFLQILQTDVIIKALQDFQELNASSPVYMVCEALQAKKSLPLELLPVIFRNMAEYLQCIPVDSNISQAAWIQATTSLENLLRQALVHLPTVTNHENLLSLIVATLRLNCVPKTLLDPYSKILSYCVQHTNLQYHVLYDICIYGRSFSRDRDKQYLCRQLIFEFIQALKFKISVPDHNLLMIIGFVLLDAGCAFPPGTLQGIPDVPPALTTNAAECLRQYINDVIDFLADFHTLNKIKNSQTQNGLSEDTLGGVLKGAVSQYLAMEMSRGNSRDNKAVARYLPWLYNAPSSLQQGPKEFTECVGHMRLLSWLLLGSLTHMALMQRRSTMHLAGLTPAQTSGNSALLHNQPYQPVPQDASCHIADHIQVIFAGFAEQSKASVLHMSSLFHAFTLCQLWTVYLEQIAHASNNPEGNTMGVLFEFWAKVTPCILQLVSHSKPPKDTTTEFSQNSNAKLSEMVNLHFLSLLEALRETNSTVLSKLLPLWSPVLSSQTQLSDTLHVRLQNVRDYAPDYQEQQTQQSRILLRWLQRLQFKMGQIELQASTATQFYSI</sequence>
<feature type="compositionally biased region" description="Polar residues" evidence="1">
    <location>
        <begin position="2322"/>
        <end position="2332"/>
    </location>
</feature>
<feature type="compositionally biased region" description="Basic and acidic residues" evidence="1">
    <location>
        <begin position="631"/>
        <end position="640"/>
    </location>
</feature>
<feature type="region of interest" description="Disordered" evidence="1">
    <location>
        <begin position="1843"/>
        <end position="1890"/>
    </location>
</feature>
<feature type="compositionally biased region" description="Polar residues" evidence="1">
    <location>
        <begin position="641"/>
        <end position="653"/>
    </location>
</feature>
<dbReference type="PhylomeDB" id="A0A1B0GB60"/>
<feature type="region of interest" description="Disordered" evidence="1">
    <location>
        <begin position="901"/>
        <end position="951"/>
    </location>
</feature>
<evidence type="ECO:0000313" key="2">
    <source>
        <dbReference type="EnsemblMetazoa" id="GMOY010544-PA"/>
    </source>
</evidence>
<feature type="compositionally biased region" description="Basic and acidic residues" evidence="1">
    <location>
        <begin position="1051"/>
        <end position="1072"/>
    </location>
</feature>